<accession>A0A5S9C1F8</accession>
<protein>
    <submittedName>
        <fullName evidence="1">Uncharacterized protein</fullName>
    </submittedName>
</protein>
<reference evidence="1 2" key="1">
    <citation type="journal article" date="2019" name="Arch. Virol.">
        <title>A novel jumbo Tenacibaculum maritimum lytic phage with head-fiber-like appendages.</title>
        <authorList>
            <person name="Kawato Y."/>
            <person name="Istiqomah I."/>
            <person name="Gaafar A.Y."/>
            <person name="Hanaoka M."/>
            <person name="Ishimaru K."/>
            <person name="Yasuike M."/>
            <person name="Nishiki I."/>
            <person name="Nakamura Y."/>
            <person name="Fujiwara A."/>
            <person name="Nakai T."/>
        </authorList>
    </citation>
    <scope>NUCLEOTIDE SEQUENCE [LARGE SCALE GENOMIC DNA]</scope>
    <source>
        <strain evidence="1 2">PTm5</strain>
    </source>
</reference>
<evidence type="ECO:0000313" key="2">
    <source>
        <dbReference type="Proteomes" id="UP000424080"/>
    </source>
</evidence>
<sequence length="129" mass="15265">MIYNIYKKREGQEPKLINTIEEENYKEARKTFTKIMFNEFHEGKHGDEYVEIEGGIYDISREEYIIEKEDLEEGMKIIEEDVYTYEIKETYTYIEVDEDGEVIGIAHCISDEEAMEVLGSSNIIKEENE</sequence>
<dbReference type="EMBL" id="AP019525">
    <property type="protein sequence ID" value="BBI90834.1"/>
    <property type="molecule type" value="Genomic_DNA"/>
</dbReference>
<dbReference type="Proteomes" id="UP000424080">
    <property type="component" value="Segment"/>
</dbReference>
<evidence type="ECO:0000313" key="1">
    <source>
        <dbReference type="EMBL" id="BBI90834.1"/>
    </source>
</evidence>
<name>A0A5S9C1F8_9CAUD</name>
<proteinExistence type="predicted"/>
<organism evidence="1 2">
    <name type="scientific">Tenacibaculum phage PTm5</name>
    <dbReference type="NCBI Taxonomy" id="2547426"/>
    <lineage>
        <taxon>Viruses</taxon>
        <taxon>Duplodnaviria</taxon>
        <taxon>Heunggongvirae</taxon>
        <taxon>Uroviricota</taxon>
        <taxon>Caudoviricetes</taxon>
        <taxon>Shirahamavirus</taxon>
        <taxon>Shirahamavirus PTm1</taxon>
    </lineage>
</organism>